<dbReference type="Proteomes" id="UP000245412">
    <property type="component" value="Unassembled WGS sequence"/>
</dbReference>
<dbReference type="SUPFAM" id="SSF52540">
    <property type="entry name" value="P-loop containing nucleoside triphosphate hydrolases"/>
    <property type="match status" value="1"/>
</dbReference>
<dbReference type="RefSeq" id="WP_257524995.1">
    <property type="nucleotide sequence ID" value="NZ_JANKBJ010000013.1"/>
</dbReference>
<sequence>MEYGERSMRTGIIVCGLNGAGKSTLGKCLAEKLNFYFLDNEDLYFSRTDLSYAYSSPRTHEEAEKLFLSEISFHENFVFASVKGDFKASVYNFFQYAVLIEVPKDIRIQRVKNRSFQKFGDRILPGGDLHEREESFFHFVKSRAENTAEEWVQSLKCPLIRVDGTKPIEENTRLIIEQIQNQIFT</sequence>
<dbReference type="GO" id="GO:0016301">
    <property type="term" value="F:kinase activity"/>
    <property type="evidence" value="ECO:0007669"/>
    <property type="project" value="UniProtKB-KW"/>
</dbReference>
<comment type="caution">
    <text evidence="1">The sequence shown here is derived from an EMBL/GenBank/DDBJ whole genome shotgun (WGS) entry which is preliminary data.</text>
</comment>
<reference evidence="1 2" key="1">
    <citation type="submission" date="2018-05" db="EMBL/GenBank/DDBJ databases">
        <authorList>
            <person name="Goeker M."/>
            <person name="Huntemann M."/>
            <person name="Clum A."/>
            <person name="Pillay M."/>
            <person name="Palaniappan K."/>
            <person name="Varghese N."/>
            <person name="Mikhailova N."/>
            <person name="Stamatis D."/>
            <person name="Reddy T."/>
            <person name="Daum C."/>
            <person name="Shapiro N."/>
            <person name="Ivanova N."/>
            <person name="Kyrpides N."/>
            <person name="Woyke T."/>
        </authorList>
    </citation>
    <scope>NUCLEOTIDE SEQUENCE [LARGE SCALE GENOMIC DNA]</scope>
    <source>
        <strain evidence="1 2">DSM 26524</strain>
    </source>
</reference>
<gene>
    <name evidence="1" type="ORF">C7383_11232</name>
</gene>
<dbReference type="PANTHER" id="PTHR37816">
    <property type="entry name" value="YALI0E33011P"/>
    <property type="match status" value="1"/>
</dbReference>
<dbReference type="Pfam" id="PF13238">
    <property type="entry name" value="AAA_18"/>
    <property type="match status" value="1"/>
</dbReference>
<dbReference type="AlphaFoldDB" id="A0AB73T0I3"/>
<protein>
    <submittedName>
        <fullName evidence="1">Shikimate kinase</fullName>
    </submittedName>
</protein>
<dbReference type="EMBL" id="QGGY01000012">
    <property type="protein sequence ID" value="PWJ73458.1"/>
    <property type="molecule type" value="Genomic_DNA"/>
</dbReference>
<proteinExistence type="predicted"/>
<dbReference type="InterPro" id="IPR027417">
    <property type="entry name" value="P-loop_NTPase"/>
</dbReference>
<accession>A0AB73T0I3</accession>
<dbReference type="PANTHER" id="PTHR37816:SF2">
    <property type="entry name" value="DNA TOPOLOGY MODULATION PROTEIN FLAR-RELATED PROTEIN"/>
    <property type="match status" value="1"/>
</dbReference>
<keyword evidence="1" id="KW-0808">Transferase</keyword>
<name>A0AB73T0I3_9FIRM</name>
<dbReference type="Gene3D" id="3.40.50.300">
    <property type="entry name" value="P-loop containing nucleotide triphosphate hydrolases"/>
    <property type="match status" value="1"/>
</dbReference>
<evidence type="ECO:0000313" key="1">
    <source>
        <dbReference type="EMBL" id="PWJ73458.1"/>
    </source>
</evidence>
<dbReference type="InterPro" id="IPR052922">
    <property type="entry name" value="Cytidylate_Kinase-2"/>
</dbReference>
<keyword evidence="2" id="KW-1185">Reference proteome</keyword>
<keyword evidence="1" id="KW-0418">Kinase</keyword>
<organism evidence="1 2">
    <name type="scientific">Murimonas intestini</name>
    <dbReference type="NCBI Taxonomy" id="1337051"/>
    <lineage>
        <taxon>Bacteria</taxon>
        <taxon>Bacillati</taxon>
        <taxon>Bacillota</taxon>
        <taxon>Clostridia</taxon>
        <taxon>Lachnospirales</taxon>
        <taxon>Lachnospiraceae</taxon>
        <taxon>Murimonas</taxon>
    </lineage>
</organism>
<evidence type="ECO:0000313" key="2">
    <source>
        <dbReference type="Proteomes" id="UP000245412"/>
    </source>
</evidence>